<dbReference type="PANTHER" id="PTHR46383:SF2">
    <property type="entry name" value="AMINOTRANSFERASE"/>
    <property type="match status" value="1"/>
</dbReference>
<evidence type="ECO:0000313" key="9">
    <source>
        <dbReference type="EMBL" id="EAU42569.1"/>
    </source>
</evidence>
<evidence type="ECO:0000256" key="6">
    <source>
        <dbReference type="ARBA" id="ARBA00022898"/>
    </source>
</evidence>
<dbReference type="GO" id="GO:0004069">
    <property type="term" value="F:L-aspartate:2-oxoglutarate aminotransferase activity"/>
    <property type="evidence" value="ECO:0007669"/>
    <property type="project" value="UniProtKB-EC"/>
</dbReference>
<evidence type="ECO:0000256" key="2">
    <source>
        <dbReference type="ARBA" id="ARBA00007441"/>
    </source>
</evidence>
<evidence type="ECO:0000256" key="1">
    <source>
        <dbReference type="ARBA" id="ARBA00001933"/>
    </source>
</evidence>
<dbReference type="Pfam" id="PF00155">
    <property type="entry name" value="Aminotran_1_2"/>
    <property type="match status" value="1"/>
</dbReference>
<evidence type="ECO:0000256" key="4">
    <source>
        <dbReference type="ARBA" id="ARBA00022576"/>
    </source>
</evidence>
<comment type="similarity">
    <text evidence="2">Belongs to the class-I pyridoxal-phosphate-dependent aminotransferase family.</text>
</comment>
<evidence type="ECO:0000313" key="10">
    <source>
        <dbReference type="Proteomes" id="UP000004310"/>
    </source>
</evidence>
<dbReference type="Proteomes" id="UP000004310">
    <property type="component" value="Unassembled WGS sequence"/>
</dbReference>
<dbReference type="Gene3D" id="3.40.640.10">
    <property type="entry name" value="Type I PLP-dependent aspartate aminotransferase-like (Major domain)"/>
    <property type="match status" value="1"/>
</dbReference>
<dbReference type="STRING" id="217511.GCA_001463845_00177"/>
<dbReference type="eggNOG" id="COG0436">
    <property type="taxonomic scope" value="Bacteria"/>
</dbReference>
<evidence type="ECO:0000256" key="3">
    <source>
        <dbReference type="ARBA" id="ARBA00012753"/>
    </source>
</evidence>
<reference evidence="9 10" key="1">
    <citation type="journal article" date="2010" name="J. Bacteriol.">
        <title>Genome sequence of Fulvimarina pelagi HTCC2506T, a Mn(II)-oxidizing alphaproteobacterium possessing an aerobic anoxygenic photosynthetic gene cluster and Xanthorhodopsin.</title>
        <authorList>
            <person name="Kang I."/>
            <person name="Oh H.M."/>
            <person name="Lim S.I."/>
            <person name="Ferriera S."/>
            <person name="Giovannoni S.J."/>
            <person name="Cho J.C."/>
        </authorList>
    </citation>
    <scope>NUCLEOTIDE SEQUENCE [LARGE SCALE GENOMIC DNA]</scope>
    <source>
        <strain evidence="9 10">HTCC2506</strain>
    </source>
</reference>
<keyword evidence="6" id="KW-0663">Pyridoxal phosphate</keyword>
<dbReference type="InterPro" id="IPR015424">
    <property type="entry name" value="PyrdxlP-dep_Trfase"/>
</dbReference>
<gene>
    <name evidence="9" type="ORF">FP2506_07006</name>
</gene>
<keyword evidence="5 9" id="KW-0808">Transferase</keyword>
<evidence type="ECO:0000256" key="7">
    <source>
        <dbReference type="ARBA" id="ARBA00049185"/>
    </source>
</evidence>
<comment type="caution">
    <text evidence="9">The sequence shown here is derived from an EMBL/GenBank/DDBJ whole genome shotgun (WGS) entry which is preliminary data.</text>
</comment>
<dbReference type="GO" id="GO:0006520">
    <property type="term" value="P:amino acid metabolic process"/>
    <property type="evidence" value="ECO:0007669"/>
    <property type="project" value="InterPro"/>
</dbReference>
<dbReference type="EC" id="2.6.1.1" evidence="3"/>
<evidence type="ECO:0000259" key="8">
    <source>
        <dbReference type="Pfam" id="PF00155"/>
    </source>
</evidence>
<comment type="cofactor">
    <cofactor evidence="1">
        <name>pyridoxal 5'-phosphate</name>
        <dbReference type="ChEBI" id="CHEBI:597326"/>
    </cofactor>
</comment>
<dbReference type="HOGENOM" id="CLU_017584_4_3_5"/>
<dbReference type="AlphaFoldDB" id="Q0G6Z5"/>
<protein>
    <recommendedName>
        <fullName evidence="3">aspartate transaminase</fullName>
        <ecNumber evidence="3">2.6.1.1</ecNumber>
    </recommendedName>
</protein>
<dbReference type="SUPFAM" id="SSF53383">
    <property type="entry name" value="PLP-dependent transferases"/>
    <property type="match status" value="1"/>
</dbReference>
<dbReference type="PANTHER" id="PTHR46383">
    <property type="entry name" value="ASPARTATE AMINOTRANSFERASE"/>
    <property type="match status" value="1"/>
</dbReference>
<keyword evidence="4 9" id="KW-0032">Aminotransferase</keyword>
<dbReference type="InterPro" id="IPR015421">
    <property type="entry name" value="PyrdxlP-dep_Trfase_major"/>
</dbReference>
<organism evidence="9 10">
    <name type="scientific">Fulvimarina pelagi HTCC2506</name>
    <dbReference type="NCBI Taxonomy" id="314231"/>
    <lineage>
        <taxon>Bacteria</taxon>
        <taxon>Pseudomonadati</taxon>
        <taxon>Pseudomonadota</taxon>
        <taxon>Alphaproteobacteria</taxon>
        <taxon>Hyphomicrobiales</taxon>
        <taxon>Aurantimonadaceae</taxon>
        <taxon>Fulvimarina</taxon>
    </lineage>
</organism>
<feature type="domain" description="Aminotransferase class I/classII large" evidence="8">
    <location>
        <begin position="35"/>
        <end position="382"/>
    </location>
</feature>
<name>Q0G6Z5_9HYPH</name>
<dbReference type="GO" id="GO:0030170">
    <property type="term" value="F:pyridoxal phosphate binding"/>
    <property type="evidence" value="ECO:0007669"/>
    <property type="project" value="InterPro"/>
</dbReference>
<dbReference type="EMBL" id="AATP01000001">
    <property type="protein sequence ID" value="EAU42569.1"/>
    <property type="molecule type" value="Genomic_DNA"/>
</dbReference>
<dbReference type="InterPro" id="IPR050596">
    <property type="entry name" value="AspAT/PAT-like"/>
</dbReference>
<dbReference type="RefSeq" id="WP_007066543.1">
    <property type="nucleotide sequence ID" value="NZ_DS022272.1"/>
</dbReference>
<proteinExistence type="inferred from homology"/>
<accession>Q0G6Z5</accession>
<dbReference type="InterPro" id="IPR004839">
    <property type="entry name" value="Aminotransferase_I/II_large"/>
</dbReference>
<sequence length="389" mass="42121">MRKHGSGPSDRSGIEPFHAMTFLAEANRLKAEGADVLSLAVGQPASPAPLPAREAATTMIGRGAVGYTDAMGRPALRSALAAHYRQAYGVTIDPARVMITSGASGGFNIAFLAAFEAGDRIAIAAPGYPAYRNIMRALGIAPVEIEVGPSDDYILTSDRLEAYFRREPFQGVLIASPANPTGTMTPPDEIRRIADFCRTNGVWLISDEIYHRLSFGQEERSALQDLEEAIVVNSFSKYYCMTGWRIGWMILPPSLTDAAERLGQNLYISASDLSQTAALAALSAGDELDAVRESYRRNRLTMRERLPEIGFRTIAPIDGAFYAYAQIPEGFPSATVFAKTLLKQSHVAVTPGTDFDLRRGDGFVRLSYAGAEADVARALDRIADFVSKA</sequence>
<comment type="catalytic activity">
    <reaction evidence="7">
        <text>L-aspartate + 2-oxoglutarate = oxaloacetate + L-glutamate</text>
        <dbReference type="Rhea" id="RHEA:21824"/>
        <dbReference type="ChEBI" id="CHEBI:16452"/>
        <dbReference type="ChEBI" id="CHEBI:16810"/>
        <dbReference type="ChEBI" id="CHEBI:29985"/>
        <dbReference type="ChEBI" id="CHEBI:29991"/>
        <dbReference type="EC" id="2.6.1.1"/>
    </reaction>
</comment>
<keyword evidence="10" id="KW-1185">Reference proteome</keyword>
<dbReference type="CDD" id="cd00609">
    <property type="entry name" value="AAT_like"/>
    <property type="match status" value="1"/>
</dbReference>
<evidence type="ECO:0000256" key="5">
    <source>
        <dbReference type="ARBA" id="ARBA00022679"/>
    </source>
</evidence>